<feature type="compositionally biased region" description="Low complexity" evidence="1">
    <location>
        <begin position="3619"/>
        <end position="3632"/>
    </location>
</feature>
<feature type="compositionally biased region" description="Polar residues" evidence="1">
    <location>
        <begin position="1824"/>
        <end position="1838"/>
    </location>
</feature>
<feature type="region of interest" description="Disordered" evidence="1">
    <location>
        <begin position="3967"/>
        <end position="4001"/>
    </location>
</feature>
<feature type="compositionally biased region" description="Basic and acidic residues" evidence="1">
    <location>
        <begin position="3641"/>
        <end position="3652"/>
    </location>
</feature>
<feature type="compositionally biased region" description="Basic and acidic residues" evidence="1">
    <location>
        <begin position="125"/>
        <end position="138"/>
    </location>
</feature>
<feature type="region of interest" description="Disordered" evidence="1">
    <location>
        <begin position="3872"/>
        <end position="3892"/>
    </location>
</feature>
<feature type="region of interest" description="Disordered" evidence="1">
    <location>
        <begin position="1540"/>
        <end position="1586"/>
    </location>
</feature>
<evidence type="ECO:0000256" key="2">
    <source>
        <dbReference type="SAM" id="Phobius"/>
    </source>
</evidence>
<dbReference type="InterPro" id="IPR045167">
    <property type="entry name" value="Hobbit"/>
</dbReference>
<evidence type="ECO:0000313" key="6">
    <source>
        <dbReference type="Proteomes" id="UP000187455"/>
    </source>
</evidence>
<feature type="compositionally biased region" description="Polar residues" evidence="1">
    <location>
        <begin position="1045"/>
        <end position="1054"/>
    </location>
</feature>
<dbReference type="EMBL" id="LSSL01005421">
    <property type="protein sequence ID" value="OLY78835.1"/>
    <property type="molecule type" value="Genomic_DNA"/>
</dbReference>
<feature type="region of interest" description="Disordered" evidence="1">
    <location>
        <begin position="2477"/>
        <end position="2502"/>
    </location>
</feature>
<comment type="caution">
    <text evidence="5">The sequence shown here is derived from an EMBL/GenBank/DDBJ whole genome shotgun (WGS) entry which is preliminary data.</text>
</comment>
<feature type="compositionally biased region" description="Polar residues" evidence="1">
    <location>
        <begin position="4480"/>
        <end position="4490"/>
    </location>
</feature>
<dbReference type="SMART" id="SM01216">
    <property type="entry name" value="Fmp27_WPPW"/>
    <property type="match status" value="1"/>
</dbReference>
<feature type="region of interest" description="Disordered" evidence="1">
    <location>
        <begin position="4414"/>
        <end position="4497"/>
    </location>
</feature>
<dbReference type="PANTHER" id="PTHR15678">
    <property type="entry name" value="ANTIGEN MLAA-22-RELATED"/>
    <property type="match status" value="1"/>
</dbReference>
<feature type="compositionally biased region" description="Polar residues" evidence="1">
    <location>
        <begin position="1603"/>
        <end position="1618"/>
    </location>
</feature>
<dbReference type="PANTHER" id="PTHR15678:SF6">
    <property type="entry name" value="BRIDGE-LIKE LIPID TRANSFER PROTEIN FAMILY MEMBER 2"/>
    <property type="match status" value="1"/>
</dbReference>
<feature type="compositionally biased region" description="Basic and acidic residues" evidence="1">
    <location>
        <begin position="3592"/>
        <end position="3618"/>
    </location>
</feature>
<proteinExistence type="predicted"/>
<dbReference type="InterPro" id="IPR019441">
    <property type="entry name" value="FMP27/BLTP2/Hobbit_GFWDK_RBG"/>
</dbReference>
<feature type="region of interest" description="Disordered" evidence="1">
    <location>
        <begin position="3062"/>
        <end position="3087"/>
    </location>
</feature>
<feature type="compositionally biased region" description="Low complexity" evidence="1">
    <location>
        <begin position="2477"/>
        <end position="2493"/>
    </location>
</feature>
<reference evidence="5 6" key="1">
    <citation type="journal article" date="2016" name="Mol. Biol. Evol.">
        <title>Genome-Wide Survey of Gut Fungi (Harpellales) Reveals the First Horizontally Transferred Ubiquitin Gene from a Mosquito Host.</title>
        <authorList>
            <person name="Wang Y."/>
            <person name="White M.M."/>
            <person name="Kvist S."/>
            <person name="Moncalvo J.M."/>
        </authorList>
    </citation>
    <scope>NUCLEOTIDE SEQUENCE [LARGE SCALE GENOMIC DNA]</scope>
    <source>
        <strain evidence="5 6">ALG-7-W6</strain>
    </source>
</reference>
<feature type="compositionally biased region" description="Basic and acidic residues" evidence="1">
    <location>
        <begin position="1540"/>
        <end position="1557"/>
    </location>
</feature>
<protein>
    <submittedName>
        <fullName evidence="5">UPF0648 protein</fullName>
    </submittedName>
</protein>
<evidence type="ECO:0000259" key="3">
    <source>
        <dbReference type="SMART" id="SM01214"/>
    </source>
</evidence>
<dbReference type="Proteomes" id="UP000187455">
    <property type="component" value="Unassembled WGS sequence"/>
</dbReference>
<evidence type="ECO:0000313" key="5">
    <source>
        <dbReference type="EMBL" id="OLY78835.1"/>
    </source>
</evidence>
<feature type="region of interest" description="Disordered" evidence="1">
    <location>
        <begin position="1045"/>
        <end position="1064"/>
    </location>
</feature>
<evidence type="ECO:0000259" key="4">
    <source>
        <dbReference type="SMART" id="SM01216"/>
    </source>
</evidence>
<sequence length="4497" mass="510302">MNFFVTLRTLWSLTPFYLKYSILVFVIWLFLWDVTFAFILSRVLKVYFDKKGITVSSFHGLSANNLKCTISSKSDLKIHIRIKRISVDFYIFSNIKRFIFDIFRGRKESSKVEGKSNKHSRGGRSKKEDAAPDLTDRFTKTNTKNNALRITRKESEVKKRFIRINISNPIVHVFIHDKKKTIDDFEINEEDKTDSNPEAKPVPQEQLDEEDIQLVSIEHAIELITKKVKSRIGLFSNLAPIIYPLLELDSAENFINISKNEDSWISGDGIALHFPLIRVNGESLTKDGHPLGVRHIWGVIYNRIRTKFFPKKSNVDSDSKSNKSKKKFQHPVPNKASFDENINSYSDSSEDSNSDSEASNYKTKSDHFMENKIVNSEISFSRTFSVTFSDFKILTNSKSSDSTQDSKSKSVFMKFISGLRLSLNSKAHREIIADLVRMEVLGKTEFRFSFQTDDCDNAKKINLGFYCDPISLNNDGLSAISSEIKGFFSQDNVNQDSNDDLFSVIKNSLPESDVFSEPKFSKDFNPQVIEDNLKELKSILVKNFKEYIQSLQKQKSKSRKLKILLYKLAYFSKLIQIFELQLDIYFKSFVYNISSNVIKVSDPACERFSIRQKDVYLGFMYSADPSSDVSSKSKRFALKPDSGKINAQKPSKKREVLGEVKRFLHKNKSAAETPYSDDLQSTGYQFDPYSQPYENEASSAENENSIVFEDYKLPDFNVNSNLKVLAQVGSFCAKLSKKKGKNHSIDIVEDEDAPMVAFPLIKLSYETPVNFFSGKDLEIHTSSKSKFDFESPLIKLNLEFLLVVQKLLSSLAEMTNVKSLNSVKVIKPSYKTKMQNLVNENFTFLLKKQYNEIWESHKSRIFNFFKMTEIVELFLRDLQFVFSISNFRVEILTKTFPDQIQVTKEMKNLIFYFKDTTLDLNLENELPKNSYDIVASIKKKAILKLEMSPLLVFYDNEMIQKNLREDKQYQVQYILGNNGVSSTGEIDLLFGYCYDYFDGNRPYVRSNFSVDLGIFSLFLGGDNAFQFFNWVPIWTLALGLSSNVKNSDNKTQPKTTEEVHPLKKGSVSTIDPSLEKSFYDLIKTDVFTNFYSKKENSVKVFLKEFRASFSSFDGEFDFQNNFLHGISIFVRNMQLDVKVSSDILGMNVTSSNELGQASAFTFNCVKSSTRKNTLFNLNYIDYFDALGWKIMNNEEIFIINDIKLNSNFSNRDRTSQHKLKIDSHIKSATFIFSASSYYRIFLLIQQFSLLKSFSSKIVKKKSFSKAKSDVCIDLSMEFDRATLRINFPKADVHDGATKELIIHSGTNKDVNIVFDMPMLKIATVLNKSDSDDSFSTVLNSPNIGIFDFNHPGDALGTFTIISIELKKPKPSEKLPKEKEVIKPKMKVLLKYDLGCISVPHDYDYSHIIDSISYIIKLIKSLKKMKKRFITSYTNQVNLIMSKGDFGNIKNLSIHEVLKNLYPIINIPLISFRSDLITFIKSQTPLSSPDLFPRIEIIAKSFSFFVLDDPFEIAISRIYRCGKIENAQRLARLDAYEKKLSERNSSHDHNHDHDHDHSFSVPPPQKSDPIGAQKNTSQSNMTGDNKGSLERSFSDDYLLKHDLQSPTSDSASVFTNSGSHSEHKKNHREGVLGNILHGKQITIDAIKHSAENIKHSAENIKHSAENINIRDSKIVKLGAQLSPKLHLPKFLSDGDKDSSHGKHGAHRKKSGNHHFHSKDPNERYALESKYRLDEFESKIWIKSIRKFMIRNNDYDDGDDFLSDVNVEGLGISSINNPDFSVSVANDSGLNHTLFENSQKIINGQRRNRTQIDQFKLADSIIFIPTNNDKNPPQSPSRRVSSFRKKPPYPFKHGVRRYPNIPLMVLSFTPLRVIYRVPDDLTKFEQIEGYLREIDPSMPLNQLWSTLIPINLRLKAGEFRVQLRDYQAPLLYFPDPFKSKIEEDIDNRHQLGYSSFRGGVSIEGGFVISEQAAHSGALRLFTIPICSLPYSVPPSYHREMDIMTGQLSESGQYVLRLPIVKSLTFPRVHCNFSIVIFTSATTQAEKALRFYNSGDKEGLNSLGVSYEELSQIMSLNRLPTQSPMICWYQRVQPVLSDVSQRIEKMTSTTAEPSPHLGWWDKIRSRFTIMFRLACVDIKLSELAIKDNIKDLENTKSDHSLSFNIQTEQTGEFLLYILGGRDPYSFSIRNSGYLISLQGDVRISVGEGNYYDAGKNKAFNKEYVVDLGDFCDNNIGTAPVLNDVIILRSRKFTTSIPEVMSSGLETLTLMEQRLYHTHYMGFIDKYHGVLNKDVFELVLMAMAFPDFTSMKMGTLASDINLYKKPLASLTRGVRVSIGFATTVMKSHGENYIFDQIDSIIRNPGLNSDGLIDSHWNIMTHAPENIPIQYRKNYDAYDGFRSLGIHFGLGILCPYELEDDDISQNSLDSRFEANRFSNGPRKTIMSVRSPPYDGDGSAKKSFIVPKTTIPDIVVSNDSFSDSEISDSNYSHSSSSEIHNPKSPINSSINQIDDENINYMGVGKIQKGRISSLYATGDFNNLYDYNSHGSEYFYHNTQTHGSPILNQEDFGYNSLCENVMCSISPLHRCKLERSHIGGDFICGFITDKDKNHSPDNGNSPYSSGENSRVYSSMLSTDMFMGDLHLFSSKLMLPTRKGKLYPDNESTDIKFGKSLLSFRAGLDLSDFQLSYTRQTSEVKEFEFQELHDLFSSSGLSKDTVDGLLSSFRRQNAEDDSLPLDPESKIKTELASPSKAEGSVFQLKARTKVIQGNLLMVQKRERLLLGERDVKSKDADSKGDDLSSKHSAVSEIKPKKADEISLNWSIQESEAEVDDFDVRIIKMDYKIPLFMDFLPVGTSLPDSQWDSLTHNGMHIVQETLNYLKIHPEKLDWVDDSSLYDLGSFDLGNAIFSNIDVFSFLWAPRMVYFIQSNIQAPPIPLDIDSIEPSKNLSFDNPFTGEQNFLSDHYYVKLSDSRPNVPLEPEEYDRYYINREPTEDNSESDALTELRVRTGLTNTGLPNDEKSFTMSSLVRSSIRKSVSHKLRSINIRRSTTLKSLSRKRKSVRFNKADSIKTHSISQSENNGSHYSSDELSSSEDEDILTKSLDFKKILRDSRLTQSLLLSRRKERLGYVIKHYEIKGKMNMDDFEHGLYTSSLEYRNEMVKNADEILQLSIRRKLINKCLDMLDLDSNSNFGNPEIASSQEKISGLSHNTDDDSSSQGLESLFRHRFLLHSAYLVWNSRIRDAAFRFFYNEDDFKALKYFLSQSASQVVHELDKKNKKDYYSKYKANNNNLDSSKDEREYSNYDDDFESHVDKIAGEDSESTDYLDTGYNGYFNGILDKDGLNYTSEKKDAAKLLKDFQNFTPKYSALIEFLNSQVSLIVDENSEDSMVATAEKAQLHIIQLCSNDDSNESISSIITPVDFPSTSSSSNKGSNFDQTLSLKNSSVLNQSSEFDASSYIGSVSSISIPKQSIVKTRMLFEMKNMQLFYLRKKDFIDCPLYLMDCFYGSHVDISSLSSTLWPAWIPIEILLTPESIEDNFIPSNQNKDDELVKSGSLSLDPKDTLSNAAKERAPRYSKMLDPTSGMVIFDRMNTQRIQKDNNKPNEEKKEGVSGQGHDQDTRFSKSFHFNSNSSLNNTGNINSTEKSGKDYGNDQRSFDIGSMKNTYDDEMNIRGSQTHKADHAKNYIQDSDSSNAVDECSSILISMPKINVSLTSEQFASALNVVFGLMIYNEPERSQYLENLSVIKLTTDLSSISEIGPLIYRIQESLRIRKGMLQVWCQKQWKSNRTYGLYGASVQFDSQDSSNPTATGYIPTVEANKILSSTISKISSADIKESASYGGIVLALSRQIRVLEQQLRVSMDLVSAAEKLSSSDNSITKKSSSKITGNGDLPNQKGISKQREMIKSKMSNVKNSIPILGDDQTRMLDRTASSNSNHTDLTESVNGRRASLITSPSRNVMSNVVSWGKKIKRSGRNKSVSSHISDHKDAYSTLGNPRDGDDHKMKLSKLDEDPNHQLDTKPSNNVFKLDFTKRHSIAMHIGISISSVNWRILDNDEEPICDIKLRNLSISFITSSSLASDIFINADLIIMLNRIENSMYSEILMPYVPEKTKQMDFSKDKMLRINYSELPPVGGINIVELLEIDLSPIRVQLSKDVTTSLTKYFFFFSDDDDIEDNIFKQINPFSSGSIFEDGKSIANTSMIGDSASVLTIPKDENGKPILKNSKNGFVFSNPLNKKSNSQRPSPNPLIGFENFQQMAMQTKASENKTFITVRIPGHRHCISYHGSKRNNLMDLHNFVFKAPTLEYRNEVFTYYQLLMHVKKAFINAALSHTGALLKEKVKQLQGSRSTKKTYDDSFAKQLVKEIDESDTASINMSGSGYQPSIISQSKISANQDEKKNGQAILSAVPTSLFAPVPFNSDSKKHKHHISKSNLRKVFRNHESSRKKAPSSINEGFLDNDLQSKGGVGSNSESSVIANLDENKSTDPNVHNSKNINHPPANI</sequence>
<keyword evidence="2" id="KW-1133">Transmembrane helix</keyword>
<feature type="compositionally biased region" description="Basic residues" evidence="1">
    <location>
        <begin position="1700"/>
        <end position="1715"/>
    </location>
</feature>
<dbReference type="STRING" id="133383.A0A1R0GPL6"/>
<feature type="domain" description="FMP27/BLTP2/Hobbit GFWDK motif-containing RBG unit" evidence="3">
    <location>
        <begin position="2007"/>
        <end position="2183"/>
    </location>
</feature>
<dbReference type="Pfam" id="PF10344">
    <property type="entry name" value="Hobbit"/>
    <property type="match status" value="3"/>
</dbReference>
<feature type="region of interest" description="Disordered" evidence="1">
    <location>
        <begin position="112"/>
        <end position="138"/>
    </location>
</feature>
<feature type="compositionally biased region" description="Polar residues" evidence="1">
    <location>
        <begin position="3068"/>
        <end position="3081"/>
    </location>
</feature>
<name>A0A1R0GPL6_9FUNG</name>
<feature type="region of interest" description="Disordered" evidence="1">
    <location>
        <begin position="3547"/>
        <end position="3571"/>
    </location>
</feature>
<keyword evidence="2" id="KW-0472">Membrane</keyword>
<dbReference type="OrthoDB" id="1562405at2759"/>
<feature type="compositionally biased region" description="Polar residues" evidence="1">
    <location>
        <begin position="1572"/>
        <end position="1584"/>
    </location>
</feature>
<dbReference type="SMART" id="SM01214">
    <property type="entry name" value="Fmp27_GFWDK"/>
    <property type="match status" value="1"/>
</dbReference>
<feature type="region of interest" description="Disordered" evidence="1">
    <location>
        <begin position="3589"/>
        <end position="3658"/>
    </location>
</feature>
<accession>A0A1R0GPL6</accession>
<feature type="region of interest" description="Disordered" evidence="1">
    <location>
        <begin position="2783"/>
        <end position="2803"/>
    </location>
</feature>
<feature type="compositionally biased region" description="Low complexity" evidence="1">
    <location>
        <begin position="3872"/>
        <end position="3886"/>
    </location>
</feature>
<dbReference type="InterPro" id="IPR019449">
    <property type="entry name" value="FMP27_WPPW_RBG"/>
</dbReference>
<feature type="region of interest" description="Disordered" evidence="1">
    <location>
        <begin position="1603"/>
        <end position="1628"/>
    </location>
</feature>
<feature type="domain" description="FMP27 WPPW motif-containing RBG unit" evidence="4">
    <location>
        <begin position="2794"/>
        <end position="3525"/>
    </location>
</feature>
<feature type="compositionally biased region" description="Basic and acidic residues" evidence="1">
    <location>
        <begin position="2783"/>
        <end position="2797"/>
    </location>
</feature>
<feature type="compositionally biased region" description="Basic residues" evidence="1">
    <location>
        <begin position="4418"/>
        <end position="4433"/>
    </location>
</feature>
<feature type="region of interest" description="Disordered" evidence="1">
    <location>
        <begin position="187"/>
        <end position="206"/>
    </location>
</feature>
<keyword evidence="6" id="KW-1185">Reference proteome</keyword>
<gene>
    <name evidence="5" type="ORF">AYI68_g7109</name>
</gene>
<keyword evidence="2" id="KW-0812">Transmembrane</keyword>
<feature type="transmembrane region" description="Helical" evidence="2">
    <location>
        <begin position="20"/>
        <end position="41"/>
    </location>
</feature>
<feature type="region of interest" description="Disordered" evidence="1">
    <location>
        <begin position="312"/>
        <end position="362"/>
    </location>
</feature>
<evidence type="ECO:0000256" key="1">
    <source>
        <dbReference type="SAM" id="MobiDB-lite"/>
    </source>
</evidence>
<feature type="region of interest" description="Disordered" evidence="1">
    <location>
        <begin position="1824"/>
        <end position="1846"/>
    </location>
</feature>
<feature type="region of interest" description="Disordered" evidence="1">
    <location>
        <begin position="1688"/>
        <end position="1719"/>
    </location>
</feature>
<organism evidence="5 6">
    <name type="scientific">Smittium mucronatum</name>
    <dbReference type="NCBI Taxonomy" id="133383"/>
    <lineage>
        <taxon>Eukaryota</taxon>
        <taxon>Fungi</taxon>
        <taxon>Fungi incertae sedis</taxon>
        <taxon>Zoopagomycota</taxon>
        <taxon>Kickxellomycotina</taxon>
        <taxon>Harpellomycetes</taxon>
        <taxon>Harpellales</taxon>
        <taxon>Legeriomycetaceae</taxon>
        <taxon>Smittium</taxon>
    </lineage>
</organism>